<evidence type="ECO:0000259" key="2">
    <source>
        <dbReference type="Pfam" id="PF13556"/>
    </source>
</evidence>
<feature type="domain" description="PucR C-terminal helix-turn-helix" evidence="2">
    <location>
        <begin position="345"/>
        <end position="400"/>
    </location>
</feature>
<protein>
    <submittedName>
        <fullName evidence="5">PucR family transcriptional regulator</fullName>
    </submittedName>
</protein>
<organism evidence="5 6">
    <name type="scientific">Rhodococcus zopfii</name>
    <dbReference type="NCBI Taxonomy" id="43772"/>
    <lineage>
        <taxon>Bacteria</taxon>
        <taxon>Bacillati</taxon>
        <taxon>Actinomycetota</taxon>
        <taxon>Actinomycetes</taxon>
        <taxon>Mycobacteriales</taxon>
        <taxon>Nocardiaceae</taxon>
        <taxon>Rhodococcus</taxon>
    </lineage>
</organism>
<evidence type="ECO:0000259" key="4">
    <source>
        <dbReference type="Pfam" id="PF17853"/>
    </source>
</evidence>
<dbReference type="InterPro" id="IPR051448">
    <property type="entry name" value="CdaR-like_regulators"/>
</dbReference>
<dbReference type="Proteomes" id="UP001275440">
    <property type="component" value="Unassembled WGS sequence"/>
</dbReference>
<gene>
    <name evidence="5" type="ORF">F8M49_24730</name>
</gene>
<sequence length="411" mass="44627">MSGESPEVIELMGEVAELMLGELDELVAEMDAAEIELTPALGADAAIAADMSASNRANALRLLTTLTRRNDRTAPIDVPPEALDIARTIARRGIDFEAIFQSYRRGQNIAWQRYMTLVAARVPASPLLMDLLNASSQRIFEYVDHVVACVLAEAQREREQVLGGALARRTETVRLILDGAPIDSSRAGERLGYDLARHHTALVLWSQPVGEVQGALEAAATILARAVGARHPLTLPAGTSTLWAWLGTEADFSRDAMRNAIAQAQSHVRVAVGPTRSGITGFRRSHAAAVAIQRLLAGHPGGTRLALYQDLEVTALTAQDHDRAAEFVTDTLGSLAADTPTAERLRETLRIYLDEAENAPRAAVRLHTHRNTVLQRVARATELLGHHPGEHRLALMLALELAHQLGPRILH</sequence>
<evidence type="ECO:0000256" key="1">
    <source>
        <dbReference type="ARBA" id="ARBA00006754"/>
    </source>
</evidence>
<dbReference type="InterPro" id="IPR025736">
    <property type="entry name" value="PucR_C-HTH_dom"/>
</dbReference>
<proteinExistence type="inferred from homology"/>
<dbReference type="EMBL" id="WBMO01000005">
    <property type="protein sequence ID" value="MDV2477793.1"/>
    <property type="molecule type" value="Genomic_DNA"/>
</dbReference>
<evidence type="ECO:0000313" key="5">
    <source>
        <dbReference type="EMBL" id="MDV2477793.1"/>
    </source>
</evidence>
<dbReference type="Pfam" id="PF13556">
    <property type="entry name" value="HTH_30"/>
    <property type="match status" value="1"/>
</dbReference>
<dbReference type="PANTHER" id="PTHR33744:SF1">
    <property type="entry name" value="DNA-BINDING TRANSCRIPTIONAL ACTIVATOR ADER"/>
    <property type="match status" value="1"/>
</dbReference>
<reference evidence="5 6" key="1">
    <citation type="submission" date="2019-10" db="EMBL/GenBank/DDBJ databases">
        <title>Draft Genome Assembly of Rhodococcus zopfii DSM44189.</title>
        <authorList>
            <person name="Sutton J.M."/>
            <person name="Akob D.M."/>
            <person name="Bushman T.J."/>
        </authorList>
    </citation>
    <scope>NUCLEOTIDE SEQUENCE [LARGE SCALE GENOMIC DNA]</scope>
    <source>
        <strain evidence="5 6">DSM 44189</strain>
    </source>
</reference>
<dbReference type="InterPro" id="IPR025751">
    <property type="entry name" value="RsbRD_N_dom"/>
</dbReference>
<comment type="caution">
    <text evidence="5">The sequence shown here is derived from an EMBL/GenBank/DDBJ whole genome shotgun (WGS) entry which is preliminary data.</text>
</comment>
<dbReference type="Pfam" id="PF14361">
    <property type="entry name" value="RsbRD_N"/>
    <property type="match status" value="1"/>
</dbReference>
<comment type="similarity">
    <text evidence="1">Belongs to the CdaR family.</text>
</comment>
<keyword evidence="6" id="KW-1185">Reference proteome</keyword>
<evidence type="ECO:0000313" key="6">
    <source>
        <dbReference type="Proteomes" id="UP001275440"/>
    </source>
</evidence>
<feature type="domain" description="RsbT co-antagonist protein RsbRD N-terminal" evidence="3">
    <location>
        <begin position="24"/>
        <end position="169"/>
    </location>
</feature>
<accession>A0ABU3WUW0</accession>
<name>A0ABU3WUW0_9NOCA</name>
<dbReference type="Gene3D" id="1.10.10.2840">
    <property type="entry name" value="PucR C-terminal helix-turn-helix domain"/>
    <property type="match status" value="1"/>
</dbReference>
<feature type="domain" description="CdaR GGDEF-like" evidence="4">
    <location>
        <begin position="185"/>
        <end position="294"/>
    </location>
</feature>
<dbReference type="InterPro" id="IPR042070">
    <property type="entry name" value="PucR_C-HTH_sf"/>
</dbReference>
<evidence type="ECO:0000259" key="3">
    <source>
        <dbReference type="Pfam" id="PF14361"/>
    </source>
</evidence>
<dbReference type="PANTHER" id="PTHR33744">
    <property type="entry name" value="CARBOHYDRATE DIACID REGULATOR"/>
    <property type="match status" value="1"/>
</dbReference>
<dbReference type="Pfam" id="PF17853">
    <property type="entry name" value="GGDEF_2"/>
    <property type="match status" value="1"/>
</dbReference>
<dbReference type="InterPro" id="IPR041522">
    <property type="entry name" value="CdaR_GGDEF"/>
</dbReference>